<dbReference type="InterPro" id="IPR009081">
    <property type="entry name" value="PP-bd_ACP"/>
</dbReference>
<proteinExistence type="predicted"/>
<evidence type="ECO:0000313" key="4">
    <source>
        <dbReference type="EMBL" id="WAR12774.1"/>
    </source>
</evidence>
<dbReference type="CDD" id="cd05930">
    <property type="entry name" value="A_NRPS"/>
    <property type="match status" value="1"/>
</dbReference>
<dbReference type="InterPro" id="IPR025110">
    <property type="entry name" value="AMP-bd_C"/>
</dbReference>
<dbReference type="PROSITE" id="PS50075">
    <property type="entry name" value="CARRIER"/>
    <property type="match status" value="1"/>
</dbReference>
<dbReference type="InterPro" id="IPR010071">
    <property type="entry name" value="AA_adenyl_dom"/>
</dbReference>
<dbReference type="NCBIfam" id="TIGR01733">
    <property type="entry name" value="AA-adenyl-dom"/>
    <property type="match status" value="1"/>
</dbReference>
<dbReference type="CDD" id="cd05235">
    <property type="entry name" value="SDR_e1"/>
    <property type="match status" value="1"/>
</dbReference>
<evidence type="ECO:0000313" key="5">
    <source>
        <dbReference type="Proteomes" id="UP001164746"/>
    </source>
</evidence>
<dbReference type="Pfam" id="PF13193">
    <property type="entry name" value="AMP-binding_C"/>
    <property type="match status" value="1"/>
</dbReference>
<dbReference type="SUPFAM" id="SSF47336">
    <property type="entry name" value="ACP-like"/>
    <property type="match status" value="1"/>
</dbReference>
<feature type="domain" description="Carrier" evidence="3">
    <location>
        <begin position="1046"/>
        <end position="1126"/>
    </location>
</feature>
<name>A0ABY7EUY7_MYAAR</name>
<dbReference type="InterPro" id="IPR036736">
    <property type="entry name" value="ACP-like_sf"/>
</dbReference>
<dbReference type="InterPro" id="IPR036291">
    <property type="entry name" value="NAD(P)-bd_dom_sf"/>
</dbReference>
<dbReference type="InterPro" id="IPR020845">
    <property type="entry name" value="AMP-binding_CS"/>
</dbReference>
<dbReference type="Pfam" id="PF00501">
    <property type="entry name" value="AMP-binding"/>
    <property type="match status" value="1"/>
</dbReference>
<keyword evidence="5" id="KW-1185">Reference proteome</keyword>
<dbReference type="InterPro" id="IPR013120">
    <property type="entry name" value="FAR_NAD-bd"/>
</dbReference>
<evidence type="ECO:0000256" key="1">
    <source>
        <dbReference type="ARBA" id="ARBA00022450"/>
    </source>
</evidence>
<dbReference type="Gene3D" id="1.25.40.20">
    <property type="entry name" value="Ankyrin repeat-containing domain"/>
    <property type="match status" value="1"/>
</dbReference>
<dbReference type="PANTHER" id="PTHR44845">
    <property type="entry name" value="CARRIER DOMAIN-CONTAINING PROTEIN"/>
    <property type="match status" value="1"/>
</dbReference>
<dbReference type="SUPFAM" id="SSF56801">
    <property type="entry name" value="Acetyl-CoA synthetase-like"/>
    <property type="match status" value="1"/>
</dbReference>
<dbReference type="Gene3D" id="3.30.300.30">
    <property type="match status" value="1"/>
</dbReference>
<accession>A0ABY7EUY7</accession>
<dbReference type="Gene3D" id="3.40.50.720">
    <property type="entry name" value="NAD(P)-binding Rossmann-like Domain"/>
    <property type="match status" value="1"/>
</dbReference>
<sequence>MDDEGQIDDEGHISLIVACKSGNAEQVKPLLEEGDFSEKTALHHCADNLDTQCAGMLLDKNPYELEEQDMQRRLLLDQGADLNVTNHEEHLLTYWAAECGQLKTLDILDQRSADQSPEEEAKGAVSSLEPVNQPCNLHAIPPVVGVLDFNNDVDTIFNAARALEFGHHVNAIGSPKIKTPSGQFCLVTNVIKWKHTSKYASGEAGKILYIVSDSIVVATQTNPIQVSVADLHGASISSNLFVEYGLIVGNRLGNVLNIKVDRMVLLRKREAFWRKQMCKYKPTVFYRQKMNVFASTIDTSPQVCIKKITIDLPKIVAKNIILKIDISFTQACFVAFLARVNCTSKVHIGMLADKIDIPTECSGLYSDITPCVFEIDNHANVADVIDTCMEDIKQNKDAGTYLVDMVYRYPELKCMKRTPYHNIVLAHTKRRNLPHNELQSILNECNVLLFFGENDETQLEVLYQDRPTKDSSHVIDVLQHFSSFLTALETSTQDPLKCVSLVTRNDLNKFYPLPTRREIENEMTEDLSELIEKQCKLTPVSIAIKSTENMMTYSKLASETNILKRKLLKAMHSSSKKMTKPVIALHMPNSIAYVVSLLAVTNAHLTFLPIPVDLPTDRIVFTIKDSGVRQMIMTKEWYAQCYLNELASSMRVLFEHQILEDTLVMVDFGVDKITKNENNNDVLYLMYTSGSTGRPKGVEVKESSTINLARAQIQCWDLLPGDIIGQFASIGFDASVSEVFTALLSGASLAVLGKNERLGSDFVSAVTKMKVSVITLPPSALNIYSPDEFPFLRKVITAGEACTLNVALKWTADREVRFFNAYGPTEATICATCYEHLPETVCNDVNCDLPIGKAIDGAQVYIFDEFMHPVPPGVVGEIYIGGKGLAHGYIGHASDLTKQRFVQNPLTDRKCLLYKTGDHAFQHKDGNLTYVGRTDNQVKIRGNRIDLNEIEQVLIQHPKIEMAVVVVHKCETIKDLAVAAYVAPTLICTSELREYLANILPNFMIPTYIKKIEVSDLPKTVNGKINRKDLEHDESVHENTFTTGNSNLNELELIVAKHWCKVFNFDKSTLCSFHRQSSFSEQGGNSLQLVLLVRALEEELNVCISFTDLGMADHIDEFAEVIKRRLANQSTDEQDEMKSKSELRELIVHDSELDSFFPYPERRRSVQLTPDTAPRQRQVAGKQPENILLSGVTGFLGVFLLSEILEQSNFHVFCMVRESTDARGIGRIIDNMRKYELWKDEYTSRIAVVLSDLSQESLGIAPDVYRSLCADIDVVFMNAAMMNFNTPYEGHRVTNVLSTKEIIRLASTGVHKYLFTTSSLSVFLFPSDKVRNACSRQLLSESEFFDDPLCIEGGYGQSKWASERLVMQALDFLPGGAIFRPARISGRSTDGMGPKNDTFASTMIGMNKMGSYPDMDFPYDLVPVDFCARSMIEITLQICQCEDISPPPRMYHLFNQDTIPFRELFKGMGLKALPLEEWRNELRRIDSENKHLVTLTPFFLSKYWDRAPDWPIFETSNVEKVISEKAKMLVKPIKELLPLYKRFFGLE</sequence>
<gene>
    <name evidence="4" type="ORF">MAR_026954</name>
</gene>
<dbReference type="SUPFAM" id="SSF48403">
    <property type="entry name" value="Ankyrin repeat"/>
    <property type="match status" value="1"/>
</dbReference>
<dbReference type="EMBL" id="CP111019">
    <property type="protein sequence ID" value="WAR12774.1"/>
    <property type="molecule type" value="Genomic_DNA"/>
</dbReference>
<dbReference type="InterPro" id="IPR045851">
    <property type="entry name" value="AMP-bd_C_sf"/>
</dbReference>
<dbReference type="InterPro" id="IPR042099">
    <property type="entry name" value="ANL_N_sf"/>
</dbReference>
<dbReference type="Gene3D" id="1.10.1200.10">
    <property type="entry name" value="ACP-like"/>
    <property type="match status" value="1"/>
</dbReference>
<dbReference type="Gene3D" id="3.40.50.12780">
    <property type="entry name" value="N-terminal domain of ligase-like"/>
    <property type="match status" value="1"/>
</dbReference>
<evidence type="ECO:0000256" key="2">
    <source>
        <dbReference type="ARBA" id="ARBA00022553"/>
    </source>
</evidence>
<evidence type="ECO:0000259" key="3">
    <source>
        <dbReference type="PROSITE" id="PS50075"/>
    </source>
</evidence>
<dbReference type="PROSITE" id="PS00455">
    <property type="entry name" value="AMP_BINDING"/>
    <property type="match status" value="1"/>
</dbReference>
<dbReference type="PANTHER" id="PTHR44845:SF6">
    <property type="entry name" value="BETA-ALANINE-ACTIVATING ENZYME"/>
    <property type="match status" value="1"/>
</dbReference>
<protein>
    <submittedName>
        <fullName evidence="4">LGRD-like protein</fullName>
    </submittedName>
</protein>
<dbReference type="SUPFAM" id="SSF51735">
    <property type="entry name" value="NAD(P)-binding Rossmann-fold domains"/>
    <property type="match status" value="1"/>
</dbReference>
<dbReference type="InterPro" id="IPR036770">
    <property type="entry name" value="Ankyrin_rpt-contain_sf"/>
</dbReference>
<keyword evidence="1" id="KW-0596">Phosphopantetheine</keyword>
<keyword evidence="2" id="KW-0597">Phosphoprotein</keyword>
<dbReference type="InterPro" id="IPR000873">
    <property type="entry name" value="AMP-dep_synth/lig_dom"/>
</dbReference>
<organism evidence="4 5">
    <name type="scientific">Mya arenaria</name>
    <name type="common">Soft-shell clam</name>
    <dbReference type="NCBI Taxonomy" id="6604"/>
    <lineage>
        <taxon>Eukaryota</taxon>
        <taxon>Metazoa</taxon>
        <taxon>Spiralia</taxon>
        <taxon>Lophotrochozoa</taxon>
        <taxon>Mollusca</taxon>
        <taxon>Bivalvia</taxon>
        <taxon>Autobranchia</taxon>
        <taxon>Heteroconchia</taxon>
        <taxon>Euheterodonta</taxon>
        <taxon>Imparidentia</taxon>
        <taxon>Neoheterodontei</taxon>
        <taxon>Myida</taxon>
        <taxon>Myoidea</taxon>
        <taxon>Myidae</taxon>
        <taxon>Mya</taxon>
    </lineage>
</organism>
<dbReference type="Proteomes" id="UP001164746">
    <property type="component" value="Chromosome 8"/>
</dbReference>
<dbReference type="InterPro" id="IPR010080">
    <property type="entry name" value="Thioester_reductase-like_dom"/>
</dbReference>
<reference evidence="4" key="1">
    <citation type="submission" date="2022-11" db="EMBL/GenBank/DDBJ databases">
        <title>Centuries of genome instability and evolution in soft-shell clam transmissible cancer (bioRxiv).</title>
        <authorList>
            <person name="Hart S.F.M."/>
            <person name="Yonemitsu M.A."/>
            <person name="Giersch R.M."/>
            <person name="Beal B.F."/>
            <person name="Arriagada G."/>
            <person name="Davis B.W."/>
            <person name="Ostrander E.A."/>
            <person name="Goff S.P."/>
            <person name="Metzger M.J."/>
        </authorList>
    </citation>
    <scope>NUCLEOTIDE SEQUENCE</scope>
    <source>
        <strain evidence="4">MELC-2E11</strain>
        <tissue evidence="4">Siphon/mantle</tissue>
    </source>
</reference>
<dbReference type="Pfam" id="PF07993">
    <property type="entry name" value="NAD_binding_4"/>
    <property type="match status" value="1"/>
</dbReference>
<dbReference type="Pfam" id="PF00550">
    <property type="entry name" value="PP-binding"/>
    <property type="match status" value="1"/>
</dbReference>